<dbReference type="Pfam" id="PF03033">
    <property type="entry name" value="Glyco_transf_28"/>
    <property type="match status" value="1"/>
</dbReference>
<dbReference type="Gene3D" id="3.40.50.2000">
    <property type="entry name" value="Glycogen Phosphorylase B"/>
    <property type="match status" value="1"/>
</dbReference>
<evidence type="ECO:0000259" key="1">
    <source>
        <dbReference type="Pfam" id="PF03033"/>
    </source>
</evidence>
<dbReference type="InterPro" id="IPR004276">
    <property type="entry name" value="GlycoTrans_28_N"/>
</dbReference>
<protein>
    <recommendedName>
        <fullName evidence="1">Glycosyltransferase family 28 N-terminal domain-containing protein</fullName>
    </recommendedName>
</protein>
<dbReference type="GO" id="GO:0005975">
    <property type="term" value="P:carbohydrate metabolic process"/>
    <property type="evidence" value="ECO:0007669"/>
    <property type="project" value="InterPro"/>
</dbReference>
<accession>A0A383WES8</accession>
<dbReference type="Proteomes" id="UP000256970">
    <property type="component" value="Unassembled WGS sequence"/>
</dbReference>
<dbReference type="PANTHER" id="PTHR48050:SF13">
    <property type="entry name" value="STEROL 3-BETA-GLUCOSYLTRANSFERASE UGT80A2"/>
    <property type="match status" value="1"/>
</dbReference>
<dbReference type="SUPFAM" id="SSF53756">
    <property type="entry name" value="UDP-Glycosyltransferase/glycogen phosphorylase"/>
    <property type="match status" value="1"/>
</dbReference>
<proteinExistence type="predicted"/>
<gene>
    <name evidence="2" type="ORF">BQ4739_LOCUS16477</name>
</gene>
<dbReference type="GO" id="GO:0016758">
    <property type="term" value="F:hexosyltransferase activity"/>
    <property type="evidence" value="ECO:0007669"/>
    <property type="project" value="InterPro"/>
</dbReference>
<feature type="domain" description="Glycosyltransferase family 28 N-terminal" evidence="1">
    <location>
        <begin position="67"/>
        <end position="120"/>
    </location>
</feature>
<dbReference type="AlphaFoldDB" id="A0A383WES8"/>
<sequence length="132" mass="13377">MVGQQADKAELAEVHDVLAPRTPPLSPKLPAAAAVLKAEPVAGVAAASPTAAAELQGYRQVFQGKRVLIISGGTRGDVQPATALGVALAGLGARVCVAADAMFGGFVQQQGLAYRQLAGDARGMMALTVKWG</sequence>
<evidence type="ECO:0000313" key="2">
    <source>
        <dbReference type="EMBL" id="SZX76115.1"/>
    </source>
</evidence>
<organism evidence="2 3">
    <name type="scientific">Tetradesmus obliquus</name>
    <name type="common">Green alga</name>
    <name type="synonym">Acutodesmus obliquus</name>
    <dbReference type="NCBI Taxonomy" id="3088"/>
    <lineage>
        <taxon>Eukaryota</taxon>
        <taxon>Viridiplantae</taxon>
        <taxon>Chlorophyta</taxon>
        <taxon>core chlorophytes</taxon>
        <taxon>Chlorophyceae</taxon>
        <taxon>CS clade</taxon>
        <taxon>Sphaeropleales</taxon>
        <taxon>Scenedesmaceae</taxon>
        <taxon>Tetradesmus</taxon>
    </lineage>
</organism>
<reference evidence="2 3" key="1">
    <citation type="submission" date="2016-10" db="EMBL/GenBank/DDBJ databases">
        <authorList>
            <person name="Cai Z."/>
        </authorList>
    </citation>
    <scope>NUCLEOTIDE SEQUENCE [LARGE SCALE GENOMIC DNA]</scope>
</reference>
<keyword evidence="3" id="KW-1185">Reference proteome</keyword>
<name>A0A383WES8_TETOB</name>
<dbReference type="EMBL" id="FNXT01001248">
    <property type="protein sequence ID" value="SZX76115.1"/>
    <property type="molecule type" value="Genomic_DNA"/>
</dbReference>
<dbReference type="InterPro" id="IPR050426">
    <property type="entry name" value="Glycosyltransferase_28"/>
</dbReference>
<evidence type="ECO:0000313" key="3">
    <source>
        <dbReference type="Proteomes" id="UP000256970"/>
    </source>
</evidence>
<dbReference type="PANTHER" id="PTHR48050">
    <property type="entry name" value="STEROL 3-BETA-GLUCOSYLTRANSFERASE"/>
    <property type="match status" value="1"/>
</dbReference>